<dbReference type="Gene3D" id="3.90.1780.10">
    <property type="entry name" value="Trimeric adhesin"/>
    <property type="match status" value="1"/>
</dbReference>
<organism evidence="5 6">
    <name type="scientific">Haemophilus paracuniculus</name>
    <dbReference type="NCBI Taxonomy" id="734"/>
    <lineage>
        <taxon>Bacteria</taxon>
        <taxon>Pseudomonadati</taxon>
        <taxon>Pseudomonadota</taxon>
        <taxon>Gammaproteobacteria</taxon>
        <taxon>Pasteurellales</taxon>
        <taxon>Pasteurellaceae</taxon>
        <taxon>Haemophilus</taxon>
    </lineage>
</organism>
<dbReference type="GO" id="GO:0019867">
    <property type="term" value="C:outer membrane"/>
    <property type="evidence" value="ECO:0007669"/>
    <property type="project" value="InterPro"/>
</dbReference>
<reference evidence="5 6" key="1">
    <citation type="submission" date="2017-02" db="EMBL/GenBank/DDBJ databases">
        <title>Draft genome sequence of Haemophilus paracuniculus CCUG 43573 type strain.</title>
        <authorList>
            <person name="Engstrom-Jakobsson H."/>
            <person name="Salva-Serra F."/>
            <person name="Thorell K."/>
            <person name="Gonzales-Siles L."/>
            <person name="Karlsson R."/>
            <person name="Boulund F."/>
            <person name="Engstrand L."/>
            <person name="Kristiansson E."/>
            <person name="Moore E."/>
        </authorList>
    </citation>
    <scope>NUCLEOTIDE SEQUENCE [LARGE SCALE GENOMIC DNA]</scope>
    <source>
        <strain evidence="5 6">CCUG 43573</strain>
    </source>
</reference>
<dbReference type="InterPro" id="IPR008640">
    <property type="entry name" value="Adhesin_Head_dom"/>
</dbReference>
<feature type="non-terminal residue" evidence="5">
    <location>
        <position position="721"/>
    </location>
</feature>
<dbReference type="Pfam" id="PF13018">
    <property type="entry name" value="ESPR"/>
    <property type="match status" value="1"/>
</dbReference>
<dbReference type="Pfam" id="PF05662">
    <property type="entry name" value="YadA_stalk"/>
    <property type="match status" value="1"/>
</dbReference>
<sequence length="721" mass="72791">MNKVFKVIWNHATQSWVAVSELTKAKGKSSSKTDERTSPTKTLLALSVASGAMLGGVAMAATSSSGTLDGTASTGVAGAIALSDSAVTLAQAGGRDSIAIGTNATAPAWDAIAIGANATAKAARNVVIGANAVVVKNNAESQPANTVIGWSATDSGGNGNTILGSQATTHFANRNFSTSQQLALGSRAQVYGDQALAIGSDTLTGGNSSIAIGGDDINKAWDKMMAAIPELQFVGRSNVKGYAQARGYSSDMTALIATGRYPNTASVGDASVAIGPQSQAAGVAANALGTNALAFGDSSLAMGTLTRAYGNNTLAIGTVAIAGSIDRNNVAGDDAMAIGHYALASAANSTALGTRAHARGYESLTLGTNSNVTGNYSVALGPNILTVPTINSVVLGNGSTAVVGTTGASHAVKYVANATVRNSNGETITYGEWGFKGQPQTEGQYVSIGEVDNERQLKNVAAGHIDANSTDGINGSQLYAVMAKLETGFVVSNNTANLSNHITPNKVVNFNNGTGTIALAENWNATDGSIAGVNVTFDVKKSPLTLSDGSNTTVTGATNNTTPAGTVNVPADDDSFATASDVAKMINGSFWKVNSTTAGGENTYTPNTSSEISAGDELFINAGKNINITGAGNVLNISTVDTPTFTNLTVGNASNPITIGTDANGNNTISNLTSTLPKTQTEDVKTGDAVTTPHTTEQARPNITSDQESQAATLGDVLNAG</sequence>
<feature type="region of interest" description="Disordered" evidence="1">
    <location>
        <begin position="674"/>
        <end position="721"/>
    </location>
</feature>
<evidence type="ECO:0000313" key="6">
    <source>
        <dbReference type="Proteomes" id="UP000190867"/>
    </source>
</evidence>
<evidence type="ECO:0008006" key="7">
    <source>
        <dbReference type="Google" id="ProtNLM"/>
    </source>
</evidence>
<feature type="domain" description="ESPR" evidence="4">
    <location>
        <begin position="1"/>
        <end position="49"/>
    </location>
</feature>
<dbReference type="AlphaFoldDB" id="A0A1T0AQW0"/>
<dbReference type="EMBL" id="MUYA01000012">
    <property type="protein sequence ID" value="OOR98479.1"/>
    <property type="molecule type" value="Genomic_DNA"/>
</dbReference>
<feature type="domain" description="Trimeric autotransporter adhesin YadA-like head" evidence="2">
    <location>
        <begin position="296"/>
        <end position="318"/>
    </location>
</feature>
<name>A0A1T0AQW0_9PAST</name>
<dbReference type="Gene3D" id="2.150.10.10">
    <property type="entry name" value="Serralysin-like metalloprotease, C-terminal"/>
    <property type="match status" value="3"/>
</dbReference>
<comment type="caution">
    <text evidence="5">The sequence shown here is derived from an EMBL/GenBank/DDBJ whole genome shotgun (WGS) entry which is preliminary data.</text>
</comment>
<protein>
    <recommendedName>
        <fullName evidence="7">Adhesin</fullName>
    </recommendedName>
</protein>
<dbReference type="Gene3D" id="2.60.40.4050">
    <property type="match status" value="1"/>
</dbReference>
<dbReference type="SUPFAM" id="SSF101967">
    <property type="entry name" value="Adhesin YadA, collagen-binding domain"/>
    <property type="match status" value="3"/>
</dbReference>
<feature type="domain" description="Trimeric autotransporter adhesin YadA-like head" evidence="2">
    <location>
        <begin position="360"/>
        <end position="383"/>
    </location>
</feature>
<feature type="domain" description="Trimeric autotransporter adhesin YadA-like stalk" evidence="3">
    <location>
        <begin position="457"/>
        <end position="496"/>
    </location>
</feature>
<dbReference type="Pfam" id="PF05658">
    <property type="entry name" value="YadA_head"/>
    <property type="match status" value="6"/>
</dbReference>
<accession>A0A1T0AQW0</accession>
<keyword evidence="6" id="KW-1185">Reference proteome</keyword>
<evidence type="ECO:0000259" key="2">
    <source>
        <dbReference type="Pfam" id="PF05658"/>
    </source>
</evidence>
<feature type="domain" description="Trimeric autotransporter adhesin YadA-like head" evidence="2">
    <location>
        <begin position="192"/>
        <end position="214"/>
    </location>
</feature>
<dbReference type="CDD" id="cd12820">
    <property type="entry name" value="LbR_YadA-like"/>
    <property type="match status" value="1"/>
</dbReference>
<gene>
    <name evidence="5" type="ORF">B0187_08520</name>
</gene>
<evidence type="ECO:0000259" key="3">
    <source>
        <dbReference type="Pfam" id="PF05662"/>
    </source>
</evidence>
<feature type="domain" description="Trimeric autotransporter adhesin YadA-like head" evidence="2">
    <location>
        <begin position="332"/>
        <end position="356"/>
    </location>
</feature>
<feature type="domain" description="Trimeric autotransporter adhesin YadA-like head" evidence="2">
    <location>
        <begin position="268"/>
        <end position="292"/>
    </location>
</feature>
<evidence type="ECO:0000313" key="5">
    <source>
        <dbReference type="EMBL" id="OOR98479.1"/>
    </source>
</evidence>
<dbReference type="InterPro" id="IPR008635">
    <property type="entry name" value="Coiled_stalk_dom"/>
</dbReference>
<proteinExistence type="predicted"/>
<dbReference type="Proteomes" id="UP000190867">
    <property type="component" value="Unassembled WGS sequence"/>
</dbReference>
<dbReference type="STRING" id="734.B0187_08520"/>
<dbReference type="InterPro" id="IPR024973">
    <property type="entry name" value="ESPR"/>
</dbReference>
<evidence type="ECO:0000259" key="4">
    <source>
        <dbReference type="Pfam" id="PF13018"/>
    </source>
</evidence>
<dbReference type="InterPro" id="IPR037174">
    <property type="entry name" value="Trimeric_adhesin"/>
</dbReference>
<feature type="domain" description="Trimeric autotransporter adhesin YadA-like head" evidence="2">
    <location>
        <begin position="92"/>
        <end position="118"/>
    </location>
</feature>
<evidence type="ECO:0000256" key="1">
    <source>
        <dbReference type="SAM" id="MobiDB-lite"/>
    </source>
</evidence>
<dbReference type="RefSeq" id="WP_281247608.1">
    <property type="nucleotide sequence ID" value="NZ_MUYA01000012.1"/>
</dbReference>
<dbReference type="InterPro" id="IPR011049">
    <property type="entry name" value="Serralysin-like_metalloprot_C"/>
</dbReference>
<feature type="compositionally biased region" description="Polar residues" evidence="1">
    <location>
        <begin position="692"/>
        <end position="712"/>
    </location>
</feature>